<dbReference type="RefSeq" id="WP_381209007.1">
    <property type="nucleotide sequence ID" value="NZ_JBHSPC010000027.1"/>
</dbReference>
<evidence type="ECO:0000256" key="2">
    <source>
        <dbReference type="SAM" id="MobiDB-lite"/>
    </source>
</evidence>
<accession>A0ABW0XJ75</accession>
<comment type="caution">
    <text evidence="3">The sequence shown here is derived from an EMBL/GenBank/DDBJ whole genome shotgun (WGS) entry which is preliminary data.</text>
</comment>
<evidence type="ECO:0000256" key="1">
    <source>
        <dbReference type="SAM" id="Coils"/>
    </source>
</evidence>
<keyword evidence="4" id="KW-1185">Reference proteome</keyword>
<keyword evidence="1" id="KW-0175">Coiled coil</keyword>
<reference evidence="4" key="1">
    <citation type="journal article" date="2019" name="Int. J. Syst. Evol. Microbiol.">
        <title>The Global Catalogue of Microorganisms (GCM) 10K type strain sequencing project: providing services to taxonomists for standard genome sequencing and annotation.</title>
        <authorList>
            <consortium name="The Broad Institute Genomics Platform"/>
            <consortium name="The Broad Institute Genome Sequencing Center for Infectious Disease"/>
            <person name="Wu L."/>
            <person name="Ma J."/>
        </authorList>
    </citation>
    <scope>NUCLEOTIDE SEQUENCE [LARGE SCALE GENOMIC DNA]</scope>
    <source>
        <strain evidence="4">JCM 13852</strain>
    </source>
</reference>
<dbReference type="Proteomes" id="UP001596183">
    <property type="component" value="Unassembled WGS sequence"/>
</dbReference>
<gene>
    <name evidence="3" type="ORF">ACFP2V_10575</name>
</gene>
<feature type="region of interest" description="Disordered" evidence="2">
    <location>
        <begin position="106"/>
        <end position="138"/>
    </location>
</feature>
<protein>
    <submittedName>
        <fullName evidence="3">Uncharacterized protein</fullName>
    </submittedName>
</protein>
<organism evidence="3 4">
    <name type="scientific">Streptomyces incanus</name>
    <dbReference type="NCBI Taxonomy" id="887453"/>
    <lineage>
        <taxon>Bacteria</taxon>
        <taxon>Bacillati</taxon>
        <taxon>Actinomycetota</taxon>
        <taxon>Actinomycetes</taxon>
        <taxon>Kitasatosporales</taxon>
        <taxon>Streptomycetaceae</taxon>
        <taxon>Streptomyces</taxon>
    </lineage>
</organism>
<evidence type="ECO:0000313" key="3">
    <source>
        <dbReference type="EMBL" id="MFC5670543.1"/>
    </source>
</evidence>
<sequence>MAEILTWVIQRRIVLADRVEQLRRELAETEAEVARLGAAEVVIGQFIEAERAGEADDPVMDAEPERVTATPGAGGMRLILGREEGMDVDVLPDDYQAIMRVVADAAEPGPGRAGERGARQGPAARAGRGGPREAETAG</sequence>
<proteinExistence type="predicted"/>
<name>A0ABW0XJ75_9ACTN</name>
<feature type="coiled-coil region" evidence="1">
    <location>
        <begin position="12"/>
        <end position="39"/>
    </location>
</feature>
<dbReference type="EMBL" id="JBHSPC010000027">
    <property type="protein sequence ID" value="MFC5670543.1"/>
    <property type="molecule type" value="Genomic_DNA"/>
</dbReference>
<evidence type="ECO:0000313" key="4">
    <source>
        <dbReference type="Proteomes" id="UP001596183"/>
    </source>
</evidence>